<organism evidence="1 2">
    <name type="scientific">Marinitoga piezophila (strain DSM 14283 / JCM 11233 / KA3)</name>
    <dbReference type="NCBI Taxonomy" id="443254"/>
    <lineage>
        <taxon>Bacteria</taxon>
        <taxon>Thermotogati</taxon>
        <taxon>Thermotogota</taxon>
        <taxon>Thermotogae</taxon>
        <taxon>Petrotogales</taxon>
        <taxon>Petrotogaceae</taxon>
        <taxon>Marinitoga</taxon>
    </lineage>
</organism>
<dbReference type="AlphaFoldDB" id="H2J7K9"/>
<gene>
    <name evidence="1" type="ordered locus">Marpi_0937</name>
</gene>
<dbReference type="EMBL" id="CP003257">
    <property type="protein sequence ID" value="AEX85350.1"/>
    <property type="molecule type" value="Genomic_DNA"/>
</dbReference>
<dbReference type="Proteomes" id="UP000007161">
    <property type="component" value="Chromosome"/>
</dbReference>
<dbReference type="HOGENOM" id="CLU_3185592_0_0_0"/>
<proteinExistence type="predicted"/>
<evidence type="ECO:0000313" key="1">
    <source>
        <dbReference type="EMBL" id="AEX85350.1"/>
    </source>
</evidence>
<dbReference type="KEGG" id="mpz:Marpi_0937"/>
<evidence type="ECO:0000313" key="2">
    <source>
        <dbReference type="Proteomes" id="UP000007161"/>
    </source>
</evidence>
<sequence length="46" mass="5596">MKIIKGYIDRRLNNMFERISENSVDNLVENFKEEALEVYTRNNYII</sequence>
<reference evidence="2" key="2">
    <citation type="submission" date="2012-01" db="EMBL/GenBank/DDBJ databases">
        <title>Complete sequence of chromosome of Marinitoga piezophila KA3.</title>
        <authorList>
            <person name="Lucas S."/>
            <person name="Han J."/>
            <person name="Lapidus A."/>
            <person name="Cheng J.-F."/>
            <person name="Goodwin L."/>
            <person name="Pitluck S."/>
            <person name="Peters L."/>
            <person name="Mikhailova N."/>
            <person name="Teshima H."/>
            <person name="Detter J.C."/>
            <person name="Han C."/>
            <person name="Tapia R."/>
            <person name="Land M."/>
            <person name="Hauser L."/>
            <person name="Kyrpides N."/>
            <person name="Ivanova N."/>
            <person name="Pagani I."/>
            <person name="Jebbar M."/>
            <person name="Vannier P."/>
            <person name="Oger P."/>
            <person name="Cario A."/>
            <person name="Bartlett D."/>
            <person name="Noll K.M."/>
            <person name="Woyke T."/>
        </authorList>
    </citation>
    <scope>NUCLEOTIDE SEQUENCE [LARGE SCALE GENOMIC DNA]</scope>
    <source>
        <strain evidence="2">DSM 14283 / JCM 11233 / KA3</strain>
    </source>
</reference>
<keyword evidence="2" id="KW-1185">Reference proteome</keyword>
<reference evidence="1 2" key="1">
    <citation type="journal article" date="2012" name="J. Bacteriol.">
        <title>Complete Genome Sequence of the Thermophilic, Piezophilic, Heterotrophic Bacterium Marinitoga piezophila KA3.</title>
        <authorList>
            <person name="Lucas S."/>
            <person name="Han J."/>
            <person name="Lapidus A."/>
            <person name="Cheng J.F."/>
            <person name="Goodwin L.A."/>
            <person name="Pitluck S."/>
            <person name="Peters L."/>
            <person name="Mikhailova N."/>
            <person name="Teshima H."/>
            <person name="Detter J.C."/>
            <person name="Han C."/>
            <person name="Tapia R."/>
            <person name="Land M."/>
            <person name="Hauser L."/>
            <person name="Kyrpides N.C."/>
            <person name="Ivanova N."/>
            <person name="Pagani I."/>
            <person name="Vannier P."/>
            <person name="Oger P."/>
            <person name="Bartlett D.H."/>
            <person name="Noll K.M."/>
            <person name="Woyke T."/>
            <person name="Jebbar M."/>
        </authorList>
    </citation>
    <scope>NUCLEOTIDE SEQUENCE [LARGE SCALE GENOMIC DNA]</scope>
    <source>
        <strain evidence="2">DSM 14283 / JCM 11233 / KA3</strain>
    </source>
</reference>
<accession>H2J7K9</accession>
<dbReference type="RefSeq" id="WP_014296422.1">
    <property type="nucleotide sequence ID" value="NC_016751.1"/>
</dbReference>
<name>H2J7K9_MARPK</name>
<dbReference type="STRING" id="443254.Marpi_0937"/>
<protein>
    <submittedName>
        <fullName evidence="1">Uncharacterized protein</fullName>
    </submittedName>
</protein>